<keyword evidence="1" id="KW-0732">Signal</keyword>
<dbReference type="EMBL" id="BAEQ01000014">
    <property type="protein sequence ID" value="GAC27584.1"/>
    <property type="molecule type" value="Genomic_DNA"/>
</dbReference>
<reference evidence="3" key="1">
    <citation type="journal article" date="2014" name="Environ. Microbiol.">
        <title>Comparative genomics of the marine bacterial genus Glaciecola reveals the high degree of genomic diversity and genomic characteristic for cold adaptation.</title>
        <authorList>
            <person name="Qin Q.L."/>
            <person name="Xie B.B."/>
            <person name="Yu Y."/>
            <person name="Shu Y.L."/>
            <person name="Rong J.C."/>
            <person name="Zhang Y.J."/>
            <person name="Zhao D.L."/>
            <person name="Chen X.L."/>
            <person name="Zhang X.Y."/>
            <person name="Chen B."/>
            <person name="Zhou B.C."/>
            <person name="Zhang Y.Z."/>
        </authorList>
    </citation>
    <scope>NUCLEOTIDE SEQUENCE [LARGE SCALE GENOMIC DNA]</scope>
    <source>
        <strain evidence="3">ACAM 615</strain>
    </source>
</reference>
<evidence type="ECO:0000256" key="1">
    <source>
        <dbReference type="SAM" id="SignalP"/>
    </source>
</evidence>
<dbReference type="STRING" id="1121922.GCA_000428905_01806"/>
<dbReference type="Proteomes" id="UP000006251">
    <property type="component" value="Unassembled WGS sequence"/>
</dbReference>
<proteinExistence type="predicted"/>
<feature type="signal peptide" evidence="1">
    <location>
        <begin position="1"/>
        <end position="24"/>
    </location>
</feature>
<dbReference type="OrthoDB" id="6322392at2"/>
<sequence>MFNRFISITMVILLLVAQAGESFAVSSMACFSHERKMMMSESMMHSDEHVVVGTMNAEQSHIMAINDGMLGPTSVNKEMTEHECCQQDCDCPAGMLSLAVLIEINIQVISHLTDEQKIDSERRLVHAFIPSQKRPPKLPLSFAA</sequence>
<accession>K6Y463</accession>
<dbReference type="RefSeq" id="WP_006009321.1">
    <property type="nucleotide sequence ID" value="NZ_AUAV01000008.1"/>
</dbReference>
<evidence type="ECO:0000313" key="2">
    <source>
        <dbReference type="EMBL" id="GAC27584.1"/>
    </source>
</evidence>
<evidence type="ECO:0000313" key="3">
    <source>
        <dbReference type="Proteomes" id="UP000006251"/>
    </source>
</evidence>
<gene>
    <name evidence="2" type="ORF">GPAL_0704</name>
</gene>
<keyword evidence="3" id="KW-1185">Reference proteome</keyword>
<name>K6Y463_9ALTE</name>
<feature type="chain" id="PRO_5003897100" evidence="1">
    <location>
        <begin position="25"/>
        <end position="144"/>
    </location>
</feature>
<comment type="caution">
    <text evidence="2">The sequence shown here is derived from an EMBL/GenBank/DDBJ whole genome shotgun (WGS) entry which is preliminary data.</text>
</comment>
<dbReference type="AlphaFoldDB" id="K6Y463"/>
<organism evidence="2 3">
    <name type="scientific">Brumicola pallidula DSM 14239 = ACAM 615</name>
    <dbReference type="NCBI Taxonomy" id="1121922"/>
    <lineage>
        <taxon>Bacteria</taxon>
        <taxon>Pseudomonadati</taxon>
        <taxon>Pseudomonadota</taxon>
        <taxon>Gammaproteobacteria</taxon>
        <taxon>Alteromonadales</taxon>
        <taxon>Alteromonadaceae</taxon>
        <taxon>Brumicola</taxon>
    </lineage>
</organism>
<protein>
    <submittedName>
        <fullName evidence="2">Uncharacterized protein</fullName>
    </submittedName>
</protein>